<proteinExistence type="predicted"/>
<reference evidence="2" key="1">
    <citation type="journal article" date="2019" name="Int. J. Syst. Evol. Microbiol.">
        <title>The Global Catalogue of Microorganisms (GCM) 10K type strain sequencing project: providing services to taxonomists for standard genome sequencing and annotation.</title>
        <authorList>
            <consortium name="The Broad Institute Genomics Platform"/>
            <consortium name="The Broad Institute Genome Sequencing Center for Infectious Disease"/>
            <person name="Wu L."/>
            <person name="Ma J."/>
        </authorList>
    </citation>
    <scope>NUCLEOTIDE SEQUENCE [LARGE SCALE GENOMIC DNA]</scope>
    <source>
        <strain evidence="2">JCM 14545</strain>
    </source>
</reference>
<dbReference type="RefSeq" id="WP_344429114.1">
    <property type="nucleotide sequence ID" value="NZ_BAAANN010000038.1"/>
</dbReference>
<name>A0ABP5DS21_9PSEU</name>
<organism evidence="1 2">
    <name type="scientific">Amycolatopsis minnesotensis</name>
    <dbReference type="NCBI Taxonomy" id="337894"/>
    <lineage>
        <taxon>Bacteria</taxon>
        <taxon>Bacillati</taxon>
        <taxon>Actinomycetota</taxon>
        <taxon>Actinomycetes</taxon>
        <taxon>Pseudonocardiales</taxon>
        <taxon>Pseudonocardiaceae</taxon>
        <taxon>Amycolatopsis</taxon>
    </lineage>
</organism>
<gene>
    <name evidence="1" type="ORF">GCM10009754_70910</name>
</gene>
<evidence type="ECO:0000313" key="2">
    <source>
        <dbReference type="Proteomes" id="UP001501116"/>
    </source>
</evidence>
<keyword evidence="2" id="KW-1185">Reference proteome</keyword>
<dbReference type="EMBL" id="BAAANN010000038">
    <property type="protein sequence ID" value="GAA1983545.1"/>
    <property type="molecule type" value="Genomic_DNA"/>
</dbReference>
<sequence length="160" mass="17384">MRDTSDTHDDWPGALATLTRVLETMPPDDITQVLATAWEGLLAARWCGLAAAADPRWKARQGNAETCEYDLATQFSYSLALADRTLTLPAPDATVAPLQGEAADAAVAAIIGYTTVTNPLLLAAGNHHGRWEDQRACLHSARLMTSLGECWEGHHPCYRR</sequence>
<evidence type="ECO:0000313" key="1">
    <source>
        <dbReference type="EMBL" id="GAA1983545.1"/>
    </source>
</evidence>
<accession>A0ABP5DS21</accession>
<comment type="caution">
    <text evidence="1">The sequence shown here is derived from an EMBL/GenBank/DDBJ whole genome shotgun (WGS) entry which is preliminary data.</text>
</comment>
<protein>
    <submittedName>
        <fullName evidence="1">Uncharacterized protein</fullName>
    </submittedName>
</protein>
<dbReference type="Proteomes" id="UP001501116">
    <property type="component" value="Unassembled WGS sequence"/>
</dbReference>